<dbReference type="SUPFAM" id="SSF55729">
    <property type="entry name" value="Acyl-CoA N-acyltransferases (Nat)"/>
    <property type="match status" value="1"/>
</dbReference>
<organism evidence="1 2">
    <name type="scientific">Saccharothrix xinjiangensis</name>
    <dbReference type="NCBI Taxonomy" id="204798"/>
    <lineage>
        <taxon>Bacteria</taxon>
        <taxon>Bacillati</taxon>
        <taxon>Actinomycetota</taxon>
        <taxon>Actinomycetes</taxon>
        <taxon>Pseudonocardiales</taxon>
        <taxon>Pseudonocardiaceae</taxon>
        <taxon>Saccharothrix</taxon>
    </lineage>
</organism>
<evidence type="ECO:0000313" key="2">
    <source>
        <dbReference type="Proteomes" id="UP001595833"/>
    </source>
</evidence>
<sequence>MTDAAPLTTDTDLVRRWLRGWVECRGWGPVEEVRDGLSLLPRQEGRHREVVALHDGPDALAALAAEVPGGAGPTWLTVPTTRPDEVERALREAGLTVRGTRERLMTRDLRAHPVRGAAAPYRCDTEVDGPVVRVRVRHESGDLAASGAVSVLGGDAVADRVETAVDHRRRGLGSVVMGVLATEAVARGATTGLLVASPEGERLYSALGWSAGPAVVIASA</sequence>
<comment type="caution">
    <text evidence="1">The sequence shown here is derived from an EMBL/GenBank/DDBJ whole genome shotgun (WGS) entry which is preliminary data.</text>
</comment>
<dbReference type="EMBL" id="JBHSJB010000031">
    <property type="protein sequence ID" value="MFC5058132.1"/>
    <property type="molecule type" value="Genomic_DNA"/>
</dbReference>
<dbReference type="InterPro" id="IPR016181">
    <property type="entry name" value="Acyl_CoA_acyltransferase"/>
</dbReference>
<evidence type="ECO:0000313" key="1">
    <source>
        <dbReference type="EMBL" id="MFC5058132.1"/>
    </source>
</evidence>
<gene>
    <name evidence="1" type="ORF">ACFPFM_30850</name>
</gene>
<name>A0ABV9Y8W4_9PSEU</name>
<proteinExistence type="predicted"/>
<keyword evidence="2" id="KW-1185">Reference proteome</keyword>
<protein>
    <submittedName>
        <fullName evidence="1">GNAT family N-acetyltransferase</fullName>
    </submittedName>
</protein>
<reference evidence="2" key="1">
    <citation type="journal article" date="2019" name="Int. J. Syst. Evol. Microbiol.">
        <title>The Global Catalogue of Microorganisms (GCM) 10K type strain sequencing project: providing services to taxonomists for standard genome sequencing and annotation.</title>
        <authorList>
            <consortium name="The Broad Institute Genomics Platform"/>
            <consortium name="The Broad Institute Genome Sequencing Center for Infectious Disease"/>
            <person name="Wu L."/>
            <person name="Ma J."/>
        </authorList>
    </citation>
    <scope>NUCLEOTIDE SEQUENCE [LARGE SCALE GENOMIC DNA]</scope>
    <source>
        <strain evidence="2">KCTC 12848</strain>
    </source>
</reference>
<accession>A0ABV9Y8W4</accession>
<dbReference type="RefSeq" id="WP_344037595.1">
    <property type="nucleotide sequence ID" value="NZ_BAAAKE010000008.1"/>
</dbReference>
<dbReference type="Proteomes" id="UP001595833">
    <property type="component" value="Unassembled WGS sequence"/>
</dbReference>
<dbReference type="Gene3D" id="3.40.630.30">
    <property type="match status" value="1"/>
</dbReference>